<protein>
    <submittedName>
        <fullName evidence="1">Uncharacterized protein</fullName>
    </submittedName>
</protein>
<dbReference type="InterPro" id="IPR009467">
    <property type="entry name" value="Glycolipid-bd_prot_put"/>
</dbReference>
<accession>A0A3A8PEX7</accession>
<dbReference type="SUPFAM" id="SSF159275">
    <property type="entry name" value="PA1994-like"/>
    <property type="match status" value="1"/>
</dbReference>
<evidence type="ECO:0000313" key="2">
    <source>
        <dbReference type="Proteomes" id="UP000272888"/>
    </source>
</evidence>
<proteinExistence type="predicted"/>
<gene>
    <name evidence="1" type="ORF">D7V93_25545</name>
</gene>
<sequence length="373" mass="41429">MTREATAVTREVLWRRVMDELGFEHARVRRDQEGTELSGLILVAEQGSPLRVEYSVVCDAAWRTRRVMVTQTWRGVRRSLTLEHDGGGHWRRDGMEAQELEGCTDVDLGLSPSTNALPINRLRLDEGCTAEIQAAWVRFPSLDVTPARQGYARVGPARYRYESLSSGFNAMLDVDADGLPVEYAGVWRQVAEGPAAPESPAEAFTNALVSPEPSSELGDAAATFGWLVGGWAGAIHDPAADGTVRQSEGEWWFHWVLEGRALQDVFIVPSRRTRGSAQPQPGTGNRYGTTVRTFDAAAGLWRIVWVNPVTGALNRLAGRREGDTIILLGEVQGQPIRWSFHDIRPDSFTWRGEEQDSAGHWKLQAQFDLRRIA</sequence>
<name>A0A3A8PEX7_9BACT</name>
<organism evidence="1 2">
    <name type="scientific">Corallococcus llansteffanensis</name>
    <dbReference type="NCBI Taxonomy" id="2316731"/>
    <lineage>
        <taxon>Bacteria</taxon>
        <taxon>Pseudomonadati</taxon>
        <taxon>Myxococcota</taxon>
        <taxon>Myxococcia</taxon>
        <taxon>Myxococcales</taxon>
        <taxon>Cystobacterineae</taxon>
        <taxon>Myxococcaceae</taxon>
        <taxon>Corallococcus</taxon>
    </lineage>
</organism>
<keyword evidence="2" id="KW-1185">Reference proteome</keyword>
<dbReference type="AlphaFoldDB" id="A0A3A8PEX7"/>
<evidence type="ECO:0000313" key="1">
    <source>
        <dbReference type="EMBL" id="RKH54539.1"/>
    </source>
</evidence>
<dbReference type="Pfam" id="PF06475">
    <property type="entry name" value="Glycolipid_bind"/>
    <property type="match status" value="1"/>
</dbReference>
<dbReference type="Proteomes" id="UP000272888">
    <property type="component" value="Unassembled WGS sequence"/>
</dbReference>
<dbReference type="EMBL" id="RAWB01000300">
    <property type="protein sequence ID" value="RKH54539.1"/>
    <property type="molecule type" value="Genomic_DNA"/>
</dbReference>
<reference evidence="2" key="1">
    <citation type="submission" date="2018-09" db="EMBL/GenBank/DDBJ databases">
        <authorList>
            <person name="Livingstone P.G."/>
            <person name="Whitworth D.E."/>
        </authorList>
    </citation>
    <scope>NUCLEOTIDE SEQUENCE [LARGE SCALE GENOMIC DNA]</scope>
    <source>
        <strain evidence="2">CA051B</strain>
    </source>
</reference>
<comment type="caution">
    <text evidence="1">The sequence shown here is derived from an EMBL/GenBank/DDBJ whole genome shotgun (WGS) entry which is preliminary data.</text>
</comment>